<dbReference type="AlphaFoldDB" id="A0A2N3HMN3"/>
<name>A0A2N3HMN3_9FLAO</name>
<keyword evidence="9" id="KW-1185">Reference proteome</keyword>
<dbReference type="PANTHER" id="PTHR35008">
    <property type="entry name" value="BLL4482 PROTEIN-RELATED"/>
    <property type="match status" value="1"/>
</dbReference>
<protein>
    <submittedName>
        <fullName evidence="8">Cytochrome C</fullName>
    </submittedName>
</protein>
<dbReference type="InterPro" id="IPR051459">
    <property type="entry name" value="Cytochrome_c-type_DH"/>
</dbReference>
<evidence type="ECO:0000256" key="2">
    <source>
        <dbReference type="ARBA" id="ARBA00022723"/>
    </source>
</evidence>
<dbReference type="Proteomes" id="UP000233435">
    <property type="component" value="Unassembled WGS sequence"/>
</dbReference>
<dbReference type="OrthoDB" id="9779283at2"/>
<evidence type="ECO:0000256" key="5">
    <source>
        <dbReference type="SAM" id="MobiDB-lite"/>
    </source>
</evidence>
<feature type="region of interest" description="Disordered" evidence="5">
    <location>
        <begin position="286"/>
        <end position="314"/>
    </location>
</feature>
<feature type="domain" description="Cytochrome c" evidence="7">
    <location>
        <begin position="195"/>
        <end position="285"/>
    </location>
</feature>
<keyword evidence="6" id="KW-1133">Transmembrane helix</keyword>
<dbReference type="InterPro" id="IPR009056">
    <property type="entry name" value="Cyt_c-like_dom"/>
</dbReference>
<accession>A0A2N3HMN3</accession>
<dbReference type="SUPFAM" id="SSF46626">
    <property type="entry name" value="Cytochrome c"/>
    <property type="match status" value="2"/>
</dbReference>
<dbReference type="InterPro" id="IPR036909">
    <property type="entry name" value="Cyt_c-like_dom_sf"/>
</dbReference>
<evidence type="ECO:0000256" key="4">
    <source>
        <dbReference type="PROSITE-ProRule" id="PRU00433"/>
    </source>
</evidence>
<dbReference type="PROSITE" id="PS51007">
    <property type="entry name" value="CYTC"/>
    <property type="match status" value="1"/>
</dbReference>
<gene>
    <name evidence="8" type="ORF">CSW08_03125</name>
</gene>
<proteinExistence type="predicted"/>
<evidence type="ECO:0000256" key="6">
    <source>
        <dbReference type="SAM" id="Phobius"/>
    </source>
</evidence>
<dbReference type="Gene3D" id="1.10.760.10">
    <property type="entry name" value="Cytochrome c-like domain"/>
    <property type="match status" value="2"/>
</dbReference>
<keyword evidence="3 4" id="KW-0408">Iron</keyword>
<dbReference type="GO" id="GO:0020037">
    <property type="term" value="F:heme binding"/>
    <property type="evidence" value="ECO:0007669"/>
    <property type="project" value="InterPro"/>
</dbReference>
<dbReference type="PANTHER" id="PTHR35008:SF9">
    <property type="entry name" value="CYTOCHROME C DOMAIN-CONTAINING PROTEIN"/>
    <property type="match status" value="1"/>
</dbReference>
<organism evidence="8 9">
    <name type="scientific">Confluentibacter flavum</name>
    <dbReference type="NCBI Taxonomy" id="1909700"/>
    <lineage>
        <taxon>Bacteria</taxon>
        <taxon>Pseudomonadati</taxon>
        <taxon>Bacteroidota</taxon>
        <taxon>Flavobacteriia</taxon>
        <taxon>Flavobacteriales</taxon>
        <taxon>Flavobacteriaceae</taxon>
        <taxon>Confluentibacter</taxon>
    </lineage>
</organism>
<evidence type="ECO:0000313" key="8">
    <source>
        <dbReference type="EMBL" id="PKQ46172.1"/>
    </source>
</evidence>
<keyword evidence="1 4" id="KW-0349">Heme</keyword>
<sequence length="342" mass="39058">MSKNKLNGLTKIKRLTLICFVSLLIVSTLFMLFVFGILPVKNSDDFPGIYYMNYDVSTLSDSETHQQIKYGYQLFNETPKYMGPDIDNPEMVYQDNRLACKNCHLNSGTKPYSVPLIGIIQRFPQFRGRENKIGTIEERINGCMERSMNGRALPANSKEMHALVKYLEWLSRYAPEDGKIEGQGFVKIEIPNRAVNLDNGKQVFEKNCIVCHTSSGLGMIKPNSYTYDYPPLWGNDSYNNGAGMTRVITAAQFIKANMPLGTTYQFPVLTDEEAYDVAGYINQQLRPQKANTEKDFPDKKKKPVSTPYPPYADTFSVEQHQKGPFQPIMEYYKKTYNLTKNN</sequence>
<keyword evidence="6" id="KW-0812">Transmembrane</keyword>
<dbReference type="GO" id="GO:0009055">
    <property type="term" value="F:electron transfer activity"/>
    <property type="evidence" value="ECO:0007669"/>
    <property type="project" value="InterPro"/>
</dbReference>
<reference evidence="8 9" key="1">
    <citation type="submission" date="2017-12" db="EMBL/GenBank/DDBJ databases">
        <title>Confluentibacter flavum sp. nov., isolated from the saline lake.</title>
        <authorList>
            <person name="Yu L."/>
        </authorList>
    </citation>
    <scope>NUCLEOTIDE SEQUENCE [LARGE SCALE GENOMIC DNA]</scope>
    <source>
        <strain evidence="8 9">3B</strain>
    </source>
</reference>
<dbReference type="RefSeq" id="WP_106658448.1">
    <property type="nucleotide sequence ID" value="NZ_PJEO01000014.1"/>
</dbReference>
<evidence type="ECO:0000259" key="7">
    <source>
        <dbReference type="PROSITE" id="PS51007"/>
    </source>
</evidence>
<keyword evidence="6" id="KW-0472">Membrane</keyword>
<dbReference type="Pfam" id="PF21342">
    <property type="entry name" value="SoxA-TsdA_cyt-c"/>
    <property type="match status" value="1"/>
</dbReference>
<dbReference type="GO" id="GO:0046872">
    <property type="term" value="F:metal ion binding"/>
    <property type="evidence" value="ECO:0007669"/>
    <property type="project" value="UniProtKB-KW"/>
</dbReference>
<evidence type="ECO:0000256" key="3">
    <source>
        <dbReference type="ARBA" id="ARBA00023004"/>
    </source>
</evidence>
<evidence type="ECO:0000313" key="9">
    <source>
        <dbReference type="Proteomes" id="UP000233435"/>
    </source>
</evidence>
<dbReference type="Pfam" id="PF00034">
    <property type="entry name" value="Cytochrom_C"/>
    <property type="match status" value="1"/>
</dbReference>
<keyword evidence="2 4" id="KW-0479">Metal-binding</keyword>
<dbReference type="EMBL" id="PJEO01000014">
    <property type="protein sequence ID" value="PKQ46172.1"/>
    <property type="molecule type" value="Genomic_DNA"/>
</dbReference>
<evidence type="ECO:0000256" key="1">
    <source>
        <dbReference type="ARBA" id="ARBA00022617"/>
    </source>
</evidence>
<feature type="transmembrane region" description="Helical" evidence="6">
    <location>
        <begin position="15"/>
        <end position="38"/>
    </location>
</feature>
<comment type="caution">
    <text evidence="8">The sequence shown here is derived from an EMBL/GenBank/DDBJ whole genome shotgun (WGS) entry which is preliminary data.</text>
</comment>